<proteinExistence type="predicted"/>
<organism evidence="3 4">
    <name type="scientific">Phialemonium thermophilum</name>
    <dbReference type="NCBI Taxonomy" id="223376"/>
    <lineage>
        <taxon>Eukaryota</taxon>
        <taxon>Fungi</taxon>
        <taxon>Dikarya</taxon>
        <taxon>Ascomycota</taxon>
        <taxon>Pezizomycotina</taxon>
        <taxon>Sordariomycetes</taxon>
        <taxon>Sordariomycetidae</taxon>
        <taxon>Cephalothecales</taxon>
        <taxon>Cephalothecaceae</taxon>
        <taxon>Phialemonium</taxon>
    </lineage>
</organism>
<evidence type="ECO:0000256" key="1">
    <source>
        <dbReference type="ARBA" id="ARBA00011353"/>
    </source>
</evidence>
<name>A0ABR3XD77_9PEZI</name>
<feature type="compositionally biased region" description="Low complexity" evidence="2">
    <location>
        <begin position="178"/>
        <end position="189"/>
    </location>
</feature>
<dbReference type="EMBL" id="JAZHXJ010000118">
    <property type="protein sequence ID" value="KAL1873615.1"/>
    <property type="molecule type" value="Genomic_DNA"/>
</dbReference>
<reference evidence="3 4" key="1">
    <citation type="journal article" date="2024" name="Commun. Biol.">
        <title>Comparative genomic analysis of thermophilic fungi reveals convergent evolutionary adaptations and gene losses.</title>
        <authorList>
            <person name="Steindorff A.S."/>
            <person name="Aguilar-Pontes M.V."/>
            <person name="Robinson A.J."/>
            <person name="Andreopoulos B."/>
            <person name="LaButti K."/>
            <person name="Kuo A."/>
            <person name="Mondo S."/>
            <person name="Riley R."/>
            <person name="Otillar R."/>
            <person name="Haridas S."/>
            <person name="Lipzen A."/>
            <person name="Grimwood J."/>
            <person name="Schmutz J."/>
            <person name="Clum A."/>
            <person name="Reid I.D."/>
            <person name="Moisan M.C."/>
            <person name="Butler G."/>
            <person name="Nguyen T.T.M."/>
            <person name="Dewar K."/>
            <person name="Conant G."/>
            <person name="Drula E."/>
            <person name="Henrissat B."/>
            <person name="Hansel C."/>
            <person name="Singer S."/>
            <person name="Hutchinson M.I."/>
            <person name="de Vries R.P."/>
            <person name="Natvig D.O."/>
            <person name="Powell A.J."/>
            <person name="Tsang A."/>
            <person name="Grigoriev I.V."/>
        </authorList>
    </citation>
    <scope>NUCLEOTIDE SEQUENCE [LARGE SCALE GENOMIC DNA]</scope>
    <source>
        <strain evidence="3 4">ATCC 24622</strain>
    </source>
</reference>
<accession>A0ABR3XD77</accession>
<feature type="compositionally biased region" description="Polar residues" evidence="2">
    <location>
        <begin position="218"/>
        <end position="233"/>
    </location>
</feature>
<feature type="compositionally biased region" description="Polar residues" evidence="2">
    <location>
        <begin position="53"/>
        <end position="63"/>
    </location>
</feature>
<feature type="compositionally biased region" description="Polar residues" evidence="2">
    <location>
        <begin position="29"/>
        <end position="45"/>
    </location>
</feature>
<dbReference type="InterPro" id="IPR016197">
    <property type="entry name" value="Chromo-like_dom_sf"/>
</dbReference>
<feature type="compositionally biased region" description="Basic and acidic residues" evidence="2">
    <location>
        <begin position="127"/>
        <end position="169"/>
    </location>
</feature>
<sequence>MPSFSSPSQFARSDPYSPDNIVSPPKPTPKTTQEGHSKPQRSSPSVRRAFASSPLSTVSTNVRSSRKRPRNTSEDDGFQVARKRRVLQLGKSPDAQGHSRHLSAAAGSDASRESEEDSGVFGEAQEDGGRRDKEIVVLPVHDDSGFHDAPEAIEDKGDDPSAAAERDVEAAPVDRSSRLSSPSAVSVPPERGPSVATAPIESSEEDAIAGKDKPQPSPASTAQHSPHRNTPTVTDDVGLQPLDEVRVSTGAPPAEPARGQPVVFASILDEDDGDETDARSDASEHEVSHIGAHRPAADGSDAVELLVHWAAGGQPTWELEEQMQHGAREAVAEYWNGVEGGRLSVRPYEVFAIRGHEWVKKKGNLAGRNRMPSRKGKAPQSRATLHLRIEWLGYTEETLEPAARFAKDQPRLVQRYFELLGGEPERP</sequence>
<gene>
    <name evidence="3" type="ORF">VTK73DRAFT_802</name>
</gene>
<evidence type="ECO:0008006" key="5">
    <source>
        <dbReference type="Google" id="ProtNLM"/>
    </source>
</evidence>
<dbReference type="Proteomes" id="UP001586593">
    <property type="component" value="Unassembled WGS sequence"/>
</dbReference>
<dbReference type="SUPFAM" id="SSF54160">
    <property type="entry name" value="Chromo domain-like"/>
    <property type="match status" value="1"/>
</dbReference>
<keyword evidence="4" id="KW-1185">Reference proteome</keyword>
<evidence type="ECO:0000313" key="4">
    <source>
        <dbReference type="Proteomes" id="UP001586593"/>
    </source>
</evidence>
<evidence type="ECO:0000256" key="2">
    <source>
        <dbReference type="SAM" id="MobiDB-lite"/>
    </source>
</evidence>
<feature type="compositionally biased region" description="Polar residues" evidence="2">
    <location>
        <begin position="1"/>
        <end position="11"/>
    </location>
</feature>
<feature type="region of interest" description="Disordered" evidence="2">
    <location>
        <begin position="1"/>
        <end position="258"/>
    </location>
</feature>
<protein>
    <recommendedName>
        <fullName evidence="5">Chromo domain-containing protein</fullName>
    </recommendedName>
</protein>
<evidence type="ECO:0000313" key="3">
    <source>
        <dbReference type="EMBL" id="KAL1873615.1"/>
    </source>
</evidence>
<comment type="subunit">
    <text evidence="1">Component of the NuA4 histone acetyltransferase complex.</text>
</comment>
<dbReference type="Gene3D" id="2.40.50.40">
    <property type="match status" value="1"/>
</dbReference>
<comment type="caution">
    <text evidence="3">The sequence shown here is derived from an EMBL/GenBank/DDBJ whole genome shotgun (WGS) entry which is preliminary data.</text>
</comment>